<name>A0A1Y1WS82_9FUNG</name>
<gene>
    <name evidence="2" type="ORF">BCR32DRAFT_284300</name>
</gene>
<dbReference type="AlphaFoldDB" id="A0A1Y1WS82"/>
<keyword evidence="1" id="KW-0812">Transmembrane</keyword>
<sequence>MKNRNNNEGLLTISVNVSRENHVGTIKINLDYKILFIMKEKILIPLWSGIIINEEYGGIDSRKFMKLVIILDLIMYHFMIDILVIVMLLIFMNAKNDSVRIEDNSINQNCDNIREELNDYRDSTKVFNDTINNDTFIEDIDKVLSINLYSKLLI</sequence>
<organism evidence="2 3">
    <name type="scientific">Anaeromyces robustus</name>
    <dbReference type="NCBI Taxonomy" id="1754192"/>
    <lineage>
        <taxon>Eukaryota</taxon>
        <taxon>Fungi</taxon>
        <taxon>Fungi incertae sedis</taxon>
        <taxon>Chytridiomycota</taxon>
        <taxon>Chytridiomycota incertae sedis</taxon>
        <taxon>Neocallimastigomycetes</taxon>
        <taxon>Neocallimastigales</taxon>
        <taxon>Neocallimastigaceae</taxon>
        <taxon>Anaeromyces</taxon>
    </lineage>
</organism>
<reference evidence="2 3" key="2">
    <citation type="submission" date="2016-08" db="EMBL/GenBank/DDBJ databases">
        <title>Pervasive Adenine N6-methylation of Active Genes in Fungi.</title>
        <authorList>
            <consortium name="DOE Joint Genome Institute"/>
            <person name="Mondo S.J."/>
            <person name="Dannebaum R.O."/>
            <person name="Kuo R.C."/>
            <person name="Labutti K."/>
            <person name="Haridas S."/>
            <person name="Kuo A."/>
            <person name="Salamov A."/>
            <person name="Ahrendt S.R."/>
            <person name="Lipzen A."/>
            <person name="Sullivan W."/>
            <person name="Andreopoulos W.B."/>
            <person name="Clum A."/>
            <person name="Lindquist E."/>
            <person name="Daum C."/>
            <person name="Ramamoorthy G.K."/>
            <person name="Gryganskyi A."/>
            <person name="Culley D."/>
            <person name="Magnuson J.K."/>
            <person name="James T.Y."/>
            <person name="O'Malley M.A."/>
            <person name="Stajich J.E."/>
            <person name="Spatafora J.W."/>
            <person name="Visel A."/>
            <person name="Grigoriev I.V."/>
        </authorList>
    </citation>
    <scope>NUCLEOTIDE SEQUENCE [LARGE SCALE GENOMIC DNA]</scope>
    <source>
        <strain evidence="2 3">S4</strain>
    </source>
</reference>
<reference evidence="2 3" key="1">
    <citation type="submission" date="2016-08" db="EMBL/GenBank/DDBJ databases">
        <title>A Parts List for Fungal Cellulosomes Revealed by Comparative Genomics.</title>
        <authorList>
            <consortium name="DOE Joint Genome Institute"/>
            <person name="Haitjema C.H."/>
            <person name="Gilmore S.P."/>
            <person name="Henske J.K."/>
            <person name="Solomon K.V."/>
            <person name="De Groot R."/>
            <person name="Kuo A."/>
            <person name="Mondo S.J."/>
            <person name="Salamov A.A."/>
            <person name="Labutti K."/>
            <person name="Zhao Z."/>
            <person name="Chiniquy J."/>
            <person name="Barry K."/>
            <person name="Brewer H.M."/>
            <person name="Purvine S.O."/>
            <person name="Wright A.T."/>
            <person name="Boxma B."/>
            <person name="Van Alen T."/>
            <person name="Hackstein J.H."/>
            <person name="Baker S.E."/>
            <person name="Grigoriev I.V."/>
            <person name="O'Malley M.A."/>
        </authorList>
    </citation>
    <scope>NUCLEOTIDE SEQUENCE [LARGE SCALE GENOMIC DNA]</scope>
    <source>
        <strain evidence="2 3">S4</strain>
    </source>
</reference>
<comment type="caution">
    <text evidence="2">The sequence shown here is derived from an EMBL/GenBank/DDBJ whole genome shotgun (WGS) entry which is preliminary data.</text>
</comment>
<evidence type="ECO:0000256" key="1">
    <source>
        <dbReference type="SAM" id="Phobius"/>
    </source>
</evidence>
<dbReference type="Proteomes" id="UP000193944">
    <property type="component" value="Unassembled WGS sequence"/>
</dbReference>
<accession>A0A1Y1WS82</accession>
<keyword evidence="1" id="KW-1133">Transmembrane helix</keyword>
<keyword evidence="1" id="KW-0472">Membrane</keyword>
<evidence type="ECO:0000313" key="2">
    <source>
        <dbReference type="EMBL" id="ORX76312.1"/>
    </source>
</evidence>
<feature type="transmembrane region" description="Helical" evidence="1">
    <location>
        <begin position="67"/>
        <end position="92"/>
    </location>
</feature>
<evidence type="ECO:0000313" key="3">
    <source>
        <dbReference type="Proteomes" id="UP000193944"/>
    </source>
</evidence>
<dbReference type="EMBL" id="MCFG01000306">
    <property type="protein sequence ID" value="ORX76312.1"/>
    <property type="molecule type" value="Genomic_DNA"/>
</dbReference>
<keyword evidence="3" id="KW-1185">Reference proteome</keyword>
<proteinExistence type="predicted"/>
<protein>
    <submittedName>
        <fullName evidence="2">Uncharacterized protein</fullName>
    </submittedName>
</protein>